<dbReference type="EMBL" id="MN740233">
    <property type="protein sequence ID" value="QHT94982.1"/>
    <property type="molecule type" value="Genomic_DNA"/>
</dbReference>
<accession>A0A6C0IPR4</accession>
<organism evidence="1">
    <name type="scientific">viral metagenome</name>
    <dbReference type="NCBI Taxonomy" id="1070528"/>
    <lineage>
        <taxon>unclassified sequences</taxon>
        <taxon>metagenomes</taxon>
        <taxon>organismal metagenomes</taxon>
    </lineage>
</organism>
<name>A0A6C0IPR4_9ZZZZ</name>
<dbReference type="AlphaFoldDB" id="A0A6C0IPR4"/>
<sequence length="100" mass="11648">MSKSQSQSQRMGEADQKTCDKLKHLFHMAMELDFIHCLMEREAMMNYLNKRGDPDWTAGYIWGLADSNKIDWVKGSSDPMEYETYKAKMNQALAKYVCPE</sequence>
<reference evidence="1" key="1">
    <citation type="journal article" date="2020" name="Nature">
        <title>Giant virus diversity and host interactions through global metagenomics.</title>
        <authorList>
            <person name="Schulz F."/>
            <person name="Roux S."/>
            <person name="Paez-Espino D."/>
            <person name="Jungbluth S."/>
            <person name="Walsh D.A."/>
            <person name="Denef V.J."/>
            <person name="McMahon K.D."/>
            <person name="Konstantinidis K.T."/>
            <person name="Eloe-Fadrosh E.A."/>
            <person name="Kyrpides N.C."/>
            <person name="Woyke T."/>
        </authorList>
    </citation>
    <scope>NUCLEOTIDE SEQUENCE</scope>
    <source>
        <strain evidence="1">GVMAG-M-3300024261-37</strain>
    </source>
</reference>
<protein>
    <submittedName>
        <fullName evidence="1">Uncharacterized protein</fullName>
    </submittedName>
</protein>
<evidence type="ECO:0000313" key="1">
    <source>
        <dbReference type="EMBL" id="QHT94982.1"/>
    </source>
</evidence>
<proteinExistence type="predicted"/>